<dbReference type="Proteomes" id="UP000305883">
    <property type="component" value="Unassembled WGS sequence"/>
</dbReference>
<feature type="region of interest" description="Disordered" evidence="1">
    <location>
        <begin position="142"/>
        <end position="319"/>
    </location>
</feature>
<comment type="caution">
    <text evidence="2">The sequence shown here is derived from an EMBL/GenBank/DDBJ whole genome shotgun (WGS) entry which is preliminary data.</text>
</comment>
<feature type="compositionally biased region" description="Low complexity" evidence="1">
    <location>
        <begin position="168"/>
        <end position="189"/>
    </location>
</feature>
<dbReference type="EMBL" id="MWPZ01000006">
    <property type="protein sequence ID" value="TIC95910.1"/>
    <property type="molecule type" value="Genomic_DNA"/>
</dbReference>
<feature type="compositionally biased region" description="Low complexity" evidence="1">
    <location>
        <begin position="207"/>
        <end position="228"/>
    </location>
</feature>
<evidence type="ECO:0000313" key="3">
    <source>
        <dbReference type="Proteomes" id="UP000305883"/>
    </source>
</evidence>
<dbReference type="AlphaFoldDB" id="A0A4T0VTI7"/>
<feature type="region of interest" description="Disordered" evidence="1">
    <location>
        <begin position="392"/>
        <end position="413"/>
    </location>
</feature>
<gene>
    <name evidence="2" type="ORF">CH35J_008622</name>
</gene>
<proteinExistence type="predicted"/>
<dbReference type="OrthoDB" id="4848723at2759"/>
<sequence>MAAALPQGGIIPPSPTGADCSFHQDHWDCAAPCTTRTSTQLQIAATITNLPEFMDSMNAKFSTSGVSFSGTTVFVHTSLYTFPGGSFTGYGIYDSNALRSAGYSILTSLSVFTTCPTSTATLPPSPTGSLCSPHGDHWHCEPTATPSAAASSTHITTTSADEVGWHCPPGVAEPTTPPAGAGAPSPTHPGDADDGVCVPHDDHWHCPPGVTKPTTPPGGASAPSPTSADNTDESGCVPHDDHWHCPPGVEEPSTPPGSGPASSSVGSGHGSASRPTPTPTRPAGAGAGGESKSTAPLQASTLASSTRDPTRTSPAVVVTGGAVRFGTPVETYIKTRNPRTDRVFGPSLPIHLTQSLCTSLKMKYLTLLLAVLSILGLVAAQIPIKPPAYFGAPSTPKKKTLKRRDIGPRTGRPHVVNVANVRKPVHARPRPEEE</sequence>
<organism evidence="2 3">
    <name type="scientific">Colletotrichum higginsianum</name>
    <dbReference type="NCBI Taxonomy" id="80884"/>
    <lineage>
        <taxon>Eukaryota</taxon>
        <taxon>Fungi</taxon>
        <taxon>Dikarya</taxon>
        <taxon>Ascomycota</taxon>
        <taxon>Pezizomycotina</taxon>
        <taxon>Sordariomycetes</taxon>
        <taxon>Hypocreomycetidae</taxon>
        <taxon>Glomerellales</taxon>
        <taxon>Glomerellaceae</taxon>
        <taxon>Colletotrichum</taxon>
        <taxon>Colletotrichum destructivum species complex</taxon>
    </lineage>
</organism>
<reference evidence="2 3" key="1">
    <citation type="journal article" date="2019" name="Genome Biol. Evol.">
        <title>Genomic Plasticity Mediated by Transposable Elements in the Plant Pathogenic Fungus Colletotrichum higginsianum.</title>
        <authorList>
            <person name="Tsushima A."/>
            <person name="Gan P."/>
            <person name="Kumakura N."/>
            <person name="Narusaka M."/>
            <person name="Takano Y."/>
            <person name="Narusaka Y."/>
            <person name="Shirasu K."/>
        </authorList>
    </citation>
    <scope>NUCLEOTIDE SEQUENCE [LARGE SCALE GENOMIC DNA]</scope>
    <source>
        <strain evidence="2 3">MAFF305635-RFP</strain>
    </source>
</reference>
<protein>
    <submittedName>
        <fullName evidence="2">Uncharacterized protein</fullName>
    </submittedName>
</protein>
<name>A0A4T0VTI7_9PEZI</name>
<feature type="compositionally biased region" description="Polar residues" evidence="1">
    <location>
        <begin position="291"/>
        <end position="313"/>
    </location>
</feature>
<evidence type="ECO:0000256" key="1">
    <source>
        <dbReference type="SAM" id="MobiDB-lite"/>
    </source>
</evidence>
<evidence type="ECO:0000313" key="2">
    <source>
        <dbReference type="EMBL" id="TIC95910.1"/>
    </source>
</evidence>
<feature type="compositionally biased region" description="Low complexity" evidence="1">
    <location>
        <begin position="143"/>
        <end position="160"/>
    </location>
</feature>
<accession>A0A4T0VTI7</accession>
<feature type="compositionally biased region" description="Low complexity" evidence="1">
    <location>
        <begin position="259"/>
        <end position="275"/>
    </location>
</feature>